<evidence type="ECO:0000313" key="2">
    <source>
        <dbReference type="Proteomes" id="UP001055057"/>
    </source>
</evidence>
<reference evidence="1" key="1">
    <citation type="journal article" date="2021" name="Front. Microbiol.">
        <title>Comprehensive Comparative Genomics and Phenotyping of Methylobacterium Species.</title>
        <authorList>
            <person name="Alessa O."/>
            <person name="Ogura Y."/>
            <person name="Fujitani Y."/>
            <person name="Takami H."/>
            <person name="Hayashi T."/>
            <person name="Sahin N."/>
            <person name="Tani A."/>
        </authorList>
    </citation>
    <scope>NUCLEOTIDE SEQUENCE</scope>
    <source>
        <strain evidence="1">DSM 23632</strain>
    </source>
</reference>
<protein>
    <recommendedName>
        <fullName evidence="3">XRE family transcriptional regulator</fullName>
    </recommendedName>
</protein>
<sequence length="88" mass="9377">MTRQPEEDTIALRSTGLLHRIASALDLPVAAFSGPLGERPSKQAQALALLTAFDMIEDPELRARCLAFVLEAAAGDPDRSDGDTSRVA</sequence>
<accession>A0ABQ4TZM7</accession>
<dbReference type="RefSeq" id="WP_238183314.1">
    <property type="nucleotide sequence ID" value="NZ_BPRB01000158.1"/>
</dbReference>
<gene>
    <name evidence="1" type="ORF">MPOCJGCO_2818</name>
</gene>
<reference evidence="1" key="2">
    <citation type="submission" date="2021-08" db="EMBL/GenBank/DDBJ databases">
        <authorList>
            <person name="Tani A."/>
            <person name="Ola A."/>
            <person name="Ogura Y."/>
            <person name="Katsura K."/>
            <person name="Hayashi T."/>
        </authorList>
    </citation>
    <scope>NUCLEOTIDE SEQUENCE</scope>
    <source>
        <strain evidence="1">DSM 23632</strain>
    </source>
</reference>
<name>A0ABQ4TZM7_9HYPH</name>
<evidence type="ECO:0008006" key="3">
    <source>
        <dbReference type="Google" id="ProtNLM"/>
    </source>
</evidence>
<dbReference type="EMBL" id="BPRB01000158">
    <property type="protein sequence ID" value="GJE60704.1"/>
    <property type="molecule type" value="Genomic_DNA"/>
</dbReference>
<keyword evidence="2" id="KW-1185">Reference proteome</keyword>
<comment type="caution">
    <text evidence="1">The sequence shown here is derived from an EMBL/GenBank/DDBJ whole genome shotgun (WGS) entry which is preliminary data.</text>
</comment>
<organism evidence="1 2">
    <name type="scientific">Methylobacterium trifolii</name>
    <dbReference type="NCBI Taxonomy" id="1003092"/>
    <lineage>
        <taxon>Bacteria</taxon>
        <taxon>Pseudomonadati</taxon>
        <taxon>Pseudomonadota</taxon>
        <taxon>Alphaproteobacteria</taxon>
        <taxon>Hyphomicrobiales</taxon>
        <taxon>Methylobacteriaceae</taxon>
        <taxon>Methylobacterium</taxon>
    </lineage>
</organism>
<dbReference type="Proteomes" id="UP001055057">
    <property type="component" value="Unassembled WGS sequence"/>
</dbReference>
<evidence type="ECO:0000313" key="1">
    <source>
        <dbReference type="EMBL" id="GJE60704.1"/>
    </source>
</evidence>
<proteinExistence type="predicted"/>